<evidence type="ECO:0000313" key="4">
    <source>
        <dbReference type="EMBL" id="EFX61167.1"/>
    </source>
</evidence>
<dbReference type="EMBL" id="GL734971">
    <property type="protein sequence ID" value="EFX61167.1"/>
    <property type="molecule type" value="Genomic_DNA"/>
</dbReference>
<name>E9I4B3_DAPPU</name>
<evidence type="ECO:0000259" key="3">
    <source>
        <dbReference type="Pfam" id="PF20209"/>
    </source>
</evidence>
<dbReference type="HOGENOM" id="CLU_274816_0_0_1"/>
<keyword evidence="5" id="KW-1185">Reference proteome</keyword>
<organism evidence="4 5">
    <name type="scientific">Daphnia pulex</name>
    <name type="common">Water flea</name>
    <dbReference type="NCBI Taxonomy" id="6669"/>
    <lineage>
        <taxon>Eukaryota</taxon>
        <taxon>Metazoa</taxon>
        <taxon>Ecdysozoa</taxon>
        <taxon>Arthropoda</taxon>
        <taxon>Crustacea</taxon>
        <taxon>Branchiopoda</taxon>
        <taxon>Diplostraca</taxon>
        <taxon>Cladocera</taxon>
        <taxon>Anomopoda</taxon>
        <taxon>Daphniidae</taxon>
        <taxon>Daphnia</taxon>
    </lineage>
</organism>
<dbReference type="InParanoid" id="E9I4B3"/>
<protein>
    <submittedName>
        <fullName evidence="4">Uncharacterized protein</fullName>
    </submittedName>
</protein>
<reference evidence="4 5" key="1">
    <citation type="journal article" date="2011" name="Science">
        <title>The ecoresponsive genome of Daphnia pulex.</title>
        <authorList>
            <person name="Colbourne J.K."/>
            <person name="Pfrender M.E."/>
            <person name="Gilbert D."/>
            <person name="Thomas W.K."/>
            <person name="Tucker A."/>
            <person name="Oakley T.H."/>
            <person name="Tokishita S."/>
            <person name="Aerts A."/>
            <person name="Arnold G.J."/>
            <person name="Basu M.K."/>
            <person name="Bauer D.J."/>
            <person name="Caceres C.E."/>
            <person name="Carmel L."/>
            <person name="Casola C."/>
            <person name="Choi J.H."/>
            <person name="Detter J.C."/>
            <person name="Dong Q."/>
            <person name="Dusheyko S."/>
            <person name="Eads B.D."/>
            <person name="Frohlich T."/>
            <person name="Geiler-Samerotte K.A."/>
            <person name="Gerlach D."/>
            <person name="Hatcher P."/>
            <person name="Jogdeo S."/>
            <person name="Krijgsveld J."/>
            <person name="Kriventseva E.V."/>
            <person name="Kultz D."/>
            <person name="Laforsch C."/>
            <person name="Lindquist E."/>
            <person name="Lopez J."/>
            <person name="Manak J.R."/>
            <person name="Muller J."/>
            <person name="Pangilinan J."/>
            <person name="Patwardhan R.P."/>
            <person name="Pitluck S."/>
            <person name="Pritham E.J."/>
            <person name="Rechtsteiner A."/>
            <person name="Rho M."/>
            <person name="Rogozin I.B."/>
            <person name="Sakarya O."/>
            <person name="Salamov A."/>
            <person name="Schaack S."/>
            <person name="Shapiro H."/>
            <person name="Shiga Y."/>
            <person name="Skalitzky C."/>
            <person name="Smith Z."/>
            <person name="Souvorov A."/>
            <person name="Sung W."/>
            <person name="Tang Z."/>
            <person name="Tsuchiya D."/>
            <person name="Tu H."/>
            <person name="Vos H."/>
            <person name="Wang M."/>
            <person name="Wolf Y.I."/>
            <person name="Yamagata H."/>
            <person name="Yamada T."/>
            <person name="Ye Y."/>
            <person name="Shaw J.R."/>
            <person name="Andrews J."/>
            <person name="Crease T.J."/>
            <person name="Tang H."/>
            <person name="Lucas S.M."/>
            <person name="Robertson H.M."/>
            <person name="Bork P."/>
            <person name="Koonin E.V."/>
            <person name="Zdobnov E.M."/>
            <person name="Grigoriev I.V."/>
            <person name="Lynch M."/>
            <person name="Boore J.L."/>
        </authorList>
    </citation>
    <scope>NUCLEOTIDE SEQUENCE [LARGE SCALE GENOMIC DNA]</scope>
</reference>
<feature type="compositionally biased region" description="Polar residues" evidence="1">
    <location>
        <begin position="402"/>
        <end position="419"/>
    </location>
</feature>
<evidence type="ECO:0000256" key="1">
    <source>
        <dbReference type="SAM" id="MobiDB-lite"/>
    </source>
</evidence>
<evidence type="ECO:0000313" key="5">
    <source>
        <dbReference type="Proteomes" id="UP000000305"/>
    </source>
</evidence>
<dbReference type="Proteomes" id="UP000000305">
    <property type="component" value="Unassembled WGS sequence"/>
</dbReference>
<dbReference type="InterPro" id="IPR046700">
    <property type="entry name" value="DUF6570"/>
</dbReference>
<proteinExistence type="predicted"/>
<dbReference type="KEGG" id="dpx:DAPPUDRAFT_340525"/>
<feature type="domain" description="DUF6570" evidence="3">
    <location>
        <begin position="637"/>
        <end position="775"/>
    </location>
</feature>
<evidence type="ECO:0000259" key="2">
    <source>
        <dbReference type="Pfam" id="PF14214"/>
    </source>
</evidence>
<dbReference type="Pfam" id="PF20209">
    <property type="entry name" value="DUF6570"/>
    <property type="match status" value="1"/>
</dbReference>
<dbReference type="AlphaFoldDB" id="E9I4B3"/>
<dbReference type="PhylomeDB" id="E9I4B3"/>
<dbReference type="OrthoDB" id="6358133at2759"/>
<feature type="compositionally biased region" description="Basic and acidic residues" evidence="1">
    <location>
        <begin position="384"/>
        <end position="398"/>
    </location>
</feature>
<feature type="non-terminal residue" evidence="4">
    <location>
        <position position="1165"/>
    </location>
</feature>
<dbReference type="Pfam" id="PF14214">
    <property type="entry name" value="Helitron_like_N"/>
    <property type="match status" value="1"/>
</dbReference>
<accession>E9I4B3</accession>
<gene>
    <name evidence="4" type="ORF">DAPPUDRAFT_340525</name>
</gene>
<feature type="domain" description="Helitron helicase-like" evidence="2">
    <location>
        <begin position="1007"/>
        <end position="1070"/>
    </location>
</feature>
<sequence length="1165" mass="131866">MSLSNQLSNQVALNEAVAEVSHEPIKKYVKEGVGYTNKKPVKCSKHKQTIGASEIDVHNTISESVQIIDQTVGVNNLPKIDGYEISESFVVNRQSRKTYERKRSRNAVPDDVTLREEPIPQETDNLEYFQQAVKSIPVCRANIDAGKGVKCSEIVDQEISEIFEVNRQSRKTYERKRSRNAVLDNITLREEPLPQEADNLEYSQKTMKRVPVCRAIINAGKGVKRSEIVDKEISESFEVNRQSRKTYERKRSRNAVPDDVTLREKPIPQETDNLEYFQQAVKSIPVCRANIDAGKGVKCSEIVDQEISESFEVNRQSRKTYERKRSRNAVLDNITLREEPLPQETDNLEYSQKTMKRVPVCRAIINAGKGVKGSEIVDNEIRESFERQSRREEAKSPETDSLEQSQNAMTSVSQSSTIISARRGVRKPQRRTEDNFESSASRKRSRSNEELFTPDETISSTRRSVGKHQRRTEDKFESCESRERWRLNEELITPDELACLEKAGIPHPISSEQLVSITEAVYKEYHSEIVVCAVCDEMFSHSETKLLSAVDLPISFFSVLRKPSGSCNEVPALHPLLLQQYDVSHYFPADPRFQGLLISPRGLEIHRKNCLVKNQNCCECQLYICVTNGCLTALQHNKIPKFAIAHGNYIGQLPQAFREMTFASRSLIRPVTSFGRMACYSDTSGTRLTGHVYSNRLNTALVRQKLPMAPATTAIRVLIVSPMASDQTAVSRGKMASVKSDYIIEPEKIASSLRFFRDVGNKVMKNVEIDQDAINNLPSDKTSVDMLFTTEQETEDSHQDPDLVQSVEFDNGTGGPSLSRSNEEFLDGVFESATVTIGAVEPEKINDHGKIARVLHTILDEGTFPNEVTSKDDLGTNKSSSTYIVRPEKEFMSDSNPDYLELHYPDLFPFGCGGFGEQRKNPISRKALVQHLLNLSSRQFQQVDFVLPIYDMVTRQQVSNMAYVRSILPSRLSGSERGTINSKGEVYGRVSMEDLRAAHGEKRFKLLAKHPVAAALHFQRILKMVIKKVLGWNRSQLLPYRSGGVFGVPKGYLYLVEEQSRLTLHAHFLIWLYGHENIERQLLRASRLDEEERKANDVSHNVHELFQRTVGANDEDHLTHLAKVLQLLAKNIESFSTGELRLPETEMALITKCPVYNCPGELELA</sequence>
<feature type="region of interest" description="Disordered" evidence="1">
    <location>
        <begin position="384"/>
        <end position="475"/>
    </location>
</feature>
<dbReference type="InterPro" id="IPR025476">
    <property type="entry name" value="Helitron_helicase-like"/>
</dbReference>